<feature type="compositionally biased region" description="Low complexity" evidence="1">
    <location>
        <begin position="508"/>
        <end position="523"/>
    </location>
</feature>
<evidence type="ECO:0000313" key="3">
    <source>
        <dbReference type="Proteomes" id="UP001556367"/>
    </source>
</evidence>
<feature type="compositionally biased region" description="Basic and acidic residues" evidence="1">
    <location>
        <begin position="536"/>
        <end position="554"/>
    </location>
</feature>
<sequence>MGRALFSHSFNAPSAPPVAVAVRAEPALEPPRWDPHTGIDPDSDEFFEGAVYEAFVNPEDMVIQPDMPALEDPDSPMTLPVAPSPPGSPPPLLPAGLEADPAPRRLLDQYGLRRVSTGPQRRYLDPHIQLFPAPENYPPPALPASISRTPAQYEYIDPTLGGTLRTTPPQDIIAASRRAAPEPNLPRPTPPPSSETEARTAVRDALRAAAIARQGAMAAAAAAGVSASTIAATAARNSSTINAALSVATAQTLSLQAHIRMLEDAVSGLGSLASNLSDVARVTRQTASAIHDRAALPMASDDDYNSGLADHFTYDQRANTNTAAGNAIRAPDFVPATLRTSIPRLYIPTSAPAPAASPAPATSDVRSLRLPHPRLSVDLGASAPRTRLRSASTSAISNTSTTNALTHRDPWFTATPRARPVMVHRATNAVPGSARTSSSSSSRGSSADSSRATSLDSTPESSAPVTPEPRFVTPYIFSESNSASGFPLTTSSSSAPFAPAVTVVTSYQSQSTTTPRPRTITTTVFGGDTPPPLVSPRDENDPRTTRRTSQDRQRAMNTDILTDAHEAYWGRDWPARSAGRA</sequence>
<proteinExistence type="predicted"/>
<feature type="region of interest" description="Disordered" evidence="1">
    <location>
        <begin position="176"/>
        <end position="199"/>
    </location>
</feature>
<reference evidence="3" key="1">
    <citation type="submission" date="2024-06" db="EMBL/GenBank/DDBJ databases">
        <title>Multi-omics analyses provide insights into the biosynthesis of the anticancer antibiotic pleurotin in Hohenbuehelia grisea.</title>
        <authorList>
            <person name="Weaver J.A."/>
            <person name="Alberti F."/>
        </authorList>
    </citation>
    <scope>NUCLEOTIDE SEQUENCE [LARGE SCALE GENOMIC DNA]</scope>
    <source>
        <strain evidence="3">T-177</strain>
    </source>
</reference>
<organism evidence="2 3">
    <name type="scientific">Hohenbuehelia grisea</name>
    <dbReference type="NCBI Taxonomy" id="104357"/>
    <lineage>
        <taxon>Eukaryota</taxon>
        <taxon>Fungi</taxon>
        <taxon>Dikarya</taxon>
        <taxon>Basidiomycota</taxon>
        <taxon>Agaricomycotina</taxon>
        <taxon>Agaricomycetes</taxon>
        <taxon>Agaricomycetidae</taxon>
        <taxon>Agaricales</taxon>
        <taxon>Pleurotineae</taxon>
        <taxon>Pleurotaceae</taxon>
        <taxon>Hohenbuehelia</taxon>
    </lineage>
</organism>
<gene>
    <name evidence="2" type="ORF">HGRIS_005061</name>
</gene>
<protein>
    <submittedName>
        <fullName evidence="2">Uncharacterized protein</fullName>
    </submittedName>
</protein>
<feature type="region of interest" description="Disordered" evidence="1">
    <location>
        <begin position="380"/>
        <end position="468"/>
    </location>
</feature>
<feature type="region of interest" description="Disordered" evidence="1">
    <location>
        <begin position="508"/>
        <end position="556"/>
    </location>
</feature>
<evidence type="ECO:0000256" key="1">
    <source>
        <dbReference type="SAM" id="MobiDB-lite"/>
    </source>
</evidence>
<feature type="compositionally biased region" description="Pro residues" evidence="1">
    <location>
        <begin position="82"/>
        <end position="93"/>
    </location>
</feature>
<feature type="compositionally biased region" description="Low complexity" evidence="1">
    <location>
        <begin position="390"/>
        <end position="405"/>
    </location>
</feature>
<accession>A0ABR3JFB3</accession>
<dbReference type="EMBL" id="JASNQZ010000008">
    <property type="protein sequence ID" value="KAL0953891.1"/>
    <property type="molecule type" value="Genomic_DNA"/>
</dbReference>
<keyword evidence="3" id="KW-1185">Reference proteome</keyword>
<feature type="region of interest" description="Disordered" evidence="1">
    <location>
        <begin position="68"/>
        <end position="99"/>
    </location>
</feature>
<comment type="caution">
    <text evidence="2">The sequence shown here is derived from an EMBL/GenBank/DDBJ whole genome shotgun (WGS) entry which is preliminary data.</text>
</comment>
<name>A0ABR3JFB3_9AGAR</name>
<dbReference type="Proteomes" id="UP001556367">
    <property type="component" value="Unassembled WGS sequence"/>
</dbReference>
<evidence type="ECO:0000313" key="2">
    <source>
        <dbReference type="EMBL" id="KAL0953891.1"/>
    </source>
</evidence>
<feature type="compositionally biased region" description="Pro residues" evidence="1">
    <location>
        <begin position="183"/>
        <end position="193"/>
    </location>
</feature>
<feature type="compositionally biased region" description="Low complexity" evidence="1">
    <location>
        <begin position="432"/>
        <end position="458"/>
    </location>
</feature>